<sequence length="128" mass="14257">MEPAARTSKGNAVKCYLLGNIVVADRERFAEYLEKVPAVIARHGGRYVVRGGTVHPLEGNLGVQRIILLEFDSRKAAERFYNSKDYAPLKQLRMETAESQVMFVDALGPDYVPGPDGDINRAVHKSRL</sequence>
<organism evidence="2 3">
    <name type="scientific">Rhizorhabdus histidinilytica</name>
    <dbReference type="NCBI Taxonomy" id="439228"/>
    <lineage>
        <taxon>Bacteria</taxon>
        <taxon>Pseudomonadati</taxon>
        <taxon>Pseudomonadota</taxon>
        <taxon>Alphaproteobacteria</taxon>
        <taxon>Sphingomonadales</taxon>
        <taxon>Sphingomonadaceae</taxon>
        <taxon>Rhizorhabdus</taxon>
    </lineage>
</organism>
<dbReference type="PANTHER" id="PTHR41521">
    <property type="match status" value="1"/>
</dbReference>
<dbReference type="InterPro" id="IPR011008">
    <property type="entry name" value="Dimeric_a/b-barrel"/>
</dbReference>
<feature type="domain" description="DUF1330" evidence="1">
    <location>
        <begin position="14"/>
        <end position="106"/>
    </location>
</feature>
<dbReference type="STRING" id="439228.SAMN06295920_110108"/>
<evidence type="ECO:0000313" key="3">
    <source>
        <dbReference type="Proteomes" id="UP000189818"/>
    </source>
</evidence>
<dbReference type="Proteomes" id="UP000189818">
    <property type="component" value="Unassembled WGS sequence"/>
</dbReference>
<dbReference type="SUPFAM" id="SSF54909">
    <property type="entry name" value="Dimeric alpha+beta barrel"/>
    <property type="match status" value="1"/>
</dbReference>
<protein>
    <submittedName>
        <fullName evidence="2">Uncharacterized conserved protein, DUF1330 family</fullName>
    </submittedName>
</protein>
<evidence type="ECO:0000313" key="2">
    <source>
        <dbReference type="EMBL" id="SKB97950.1"/>
    </source>
</evidence>
<name>A0A1T5FPC9_9SPHN</name>
<dbReference type="PANTHER" id="PTHR41521:SF4">
    <property type="entry name" value="BLR0684 PROTEIN"/>
    <property type="match status" value="1"/>
</dbReference>
<dbReference type="EMBL" id="FUYM01000010">
    <property type="protein sequence ID" value="SKB97950.1"/>
    <property type="molecule type" value="Genomic_DNA"/>
</dbReference>
<reference evidence="3" key="1">
    <citation type="submission" date="2017-02" db="EMBL/GenBank/DDBJ databases">
        <authorList>
            <person name="Varghese N."/>
            <person name="Submissions S."/>
        </authorList>
    </citation>
    <scope>NUCLEOTIDE SEQUENCE [LARGE SCALE GENOMIC DNA]</scope>
    <source>
        <strain evidence="3">UM2</strain>
    </source>
</reference>
<accession>A0A1T5FPC9</accession>
<proteinExistence type="predicted"/>
<dbReference type="InterPro" id="IPR010753">
    <property type="entry name" value="DUF1330"/>
</dbReference>
<gene>
    <name evidence="2" type="ORF">SAMN06295920_110108</name>
</gene>
<dbReference type="Gene3D" id="3.30.70.100">
    <property type="match status" value="1"/>
</dbReference>
<dbReference type="Pfam" id="PF07045">
    <property type="entry name" value="DUF1330"/>
    <property type="match status" value="1"/>
</dbReference>
<evidence type="ECO:0000259" key="1">
    <source>
        <dbReference type="Pfam" id="PF07045"/>
    </source>
</evidence>
<dbReference type="AlphaFoldDB" id="A0A1T5FPC9"/>
<keyword evidence="3" id="KW-1185">Reference proteome</keyword>